<evidence type="ECO:0000256" key="1">
    <source>
        <dbReference type="SAM" id="MobiDB-lite"/>
    </source>
</evidence>
<evidence type="ECO:0000313" key="2">
    <source>
        <dbReference type="EMBL" id="JAD39432.1"/>
    </source>
</evidence>
<name>A0A0A8ZXB6_ARUDO</name>
<accession>A0A0A8ZXB6</accession>
<feature type="region of interest" description="Disordered" evidence="1">
    <location>
        <begin position="1"/>
        <end position="20"/>
    </location>
</feature>
<dbReference type="AlphaFoldDB" id="A0A0A8ZXB6"/>
<reference evidence="2" key="1">
    <citation type="submission" date="2014-09" db="EMBL/GenBank/DDBJ databases">
        <authorList>
            <person name="Magalhaes I.L.F."/>
            <person name="Oliveira U."/>
            <person name="Santos F.R."/>
            <person name="Vidigal T.H.D.A."/>
            <person name="Brescovit A.D."/>
            <person name="Santos A.J."/>
        </authorList>
    </citation>
    <scope>NUCLEOTIDE SEQUENCE</scope>
    <source>
        <tissue evidence="2">Shoot tissue taken approximately 20 cm above the soil surface</tissue>
    </source>
</reference>
<proteinExistence type="predicted"/>
<dbReference type="EMBL" id="GBRH01258463">
    <property type="protein sequence ID" value="JAD39432.1"/>
    <property type="molecule type" value="Transcribed_RNA"/>
</dbReference>
<organism evidence="2">
    <name type="scientific">Arundo donax</name>
    <name type="common">Giant reed</name>
    <name type="synonym">Donax arundinaceus</name>
    <dbReference type="NCBI Taxonomy" id="35708"/>
    <lineage>
        <taxon>Eukaryota</taxon>
        <taxon>Viridiplantae</taxon>
        <taxon>Streptophyta</taxon>
        <taxon>Embryophyta</taxon>
        <taxon>Tracheophyta</taxon>
        <taxon>Spermatophyta</taxon>
        <taxon>Magnoliopsida</taxon>
        <taxon>Liliopsida</taxon>
        <taxon>Poales</taxon>
        <taxon>Poaceae</taxon>
        <taxon>PACMAD clade</taxon>
        <taxon>Arundinoideae</taxon>
        <taxon>Arundineae</taxon>
        <taxon>Arundo</taxon>
    </lineage>
</organism>
<sequence length="20" mass="2316">MSKWPVPDTLAKWQVDSTPE</sequence>
<reference evidence="2" key="2">
    <citation type="journal article" date="2015" name="Data Brief">
        <title>Shoot transcriptome of the giant reed, Arundo donax.</title>
        <authorList>
            <person name="Barrero R.A."/>
            <person name="Guerrero F.D."/>
            <person name="Moolhuijzen P."/>
            <person name="Goolsby J.A."/>
            <person name="Tidwell J."/>
            <person name="Bellgard S.E."/>
            <person name="Bellgard M.I."/>
        </authorList>
    </citation>
    <scope>NUCLEOTIDE SEQUENCE</scope>
    <source>
        <tissue evidence="2">Shoot tissue taken approximately 20 cm above the soil surface</tissue>
    </source>
</reference>
<protein>
    <submittedName>
        <fullName evidence="2">Uncharacterized protein</fullName>
    </submittedName>
</protein>